<dbReference type="AlphaFoldDB" id="A0A7W2I6B7"/>
<dbReference type="Pfam" id="PF05193">
    <property type="entry name" value="Peptidase_M16_C"/>
    <property type="match status" value="2"/>
</dbReference>
<proteinExistence type="inferred from homology"/>
<dbReference type="PANTHER" id="PTHR43690">
    <property type="entry name" value="NARDILYSIN"/>
    <property type="match status" value="1"/>
</dbReference>
<dbReference type="InterPro" id="IPR007863">
    <property type="entry name" value="Peptidase_M16_C"/>
</dbReference>
<name>A0A7W2I6B7_9BURK</name>
<dbReference type="RefSeq" id="WP_182216078.1">
    <property type="nucleotide sequence ID" value="NZ_JACEZS010000005.1"/>
</dbReference>
<dbReference type="GO" id="GO:0046872">
    <property type="term" value="F:metal ion binding"/>
    <property type="evidence" value="ECO:0007669"/>
    <property type="project" value="UniProtKB-KW"/>
</dbReference>
<dbReference type="InterPro" id="IPR011765">
    <property type="entry name" value="Pept_M16_N"/>
</dbReference>
<feature type="domain" description="Peptidase M16 N-terminal" evidence="10">
    <location>
        <begin position="56"/>
        <end position="201"/>
    </location>
</feature>
<organism evidence="12 13">
    <name type="scientific">Rugamonas fusca</name>
    <dbReference type="NCBI Taxonomy" id="2758568"/>
    <lineage>
        <taxon>Bacteria</taxon>
        <taxon>Pseudomonadati</taxon>
        <taxon>Pseudomonadota</taxon>
        <taxon>Betaproteobacteria</taxon>
        <taxon>Burkholderiales</taxon>
        <taxon>Oxalobacteraceae</taxon>
        <taxon>Telluria group</taxon>
        <taxon>Rugamonas</taxon>
    </lineage>
</organism>
<dbReference type="InterPro" id="IPR001431">
    <property type="entry name" value="Pept_M16_Zn_BS"/>
</dbReference>
<dbReference type="EMBL" id="JACEZS010000005">
    <property type="protein sequence ID" value="MBA5605316.1"/>
    <property type="molecule type" value="Genomic_DNA"/>
</dbReference>
<evidence type="ECO:0000313" key="13">
    <source>
        <dbReference type="Proteomes" id="UP000566711"/>
    </source>
</evidence>
<keyword evidence="4" id="KW-0479">Metal-binding</keyword>
<keyword evidence="13" id="KW-1185">Reference proteome</keyword>
<dbReference type="Pfam" id="PF00675">
    <property type="entry name" value="Peptidase_M16"/>
    <property type="match status" value="1"/>
</dbReference>
<evidence type="ECO:0000256" key="3">
    <source>
        <dbReference type="ARBA" id="ARBA00022670"/>
    </source>
</evidence>
<sequence>MNTPYAKRVAVCGLLVCSLSFLAPQGAWAQTLPAGVTKGPSVEGITEYHLPNGLKVLLFPDASKPTVTVNVTYLVGSRHENYGETGMAHLLEHMMFKGSPKNRSIPKEFNERGMEFNGTTSFDRTNYYEVFQAGNDNLKWALDMEADRMVHSFIARKDLDSEMTVVRNEYESGENQPFSVLLKRMQSIAYDWHSYGRSTIGNRSDIENVRIENLQAFYRTYYQPDNAVLLVAGKFDPSQTLAWISKSFGAIPKPKRKLPPFWTVEPTQDGERCFTVRRKGDMQIVALGYKIPSALQADADPLSFMSEILGDTPTGRLHKALVETGMAAEVFSFGQTGYAPGLEIIGAVVKAGQPIAPVRDALIATVENFAKTPPTAEEMERTRRNFANGIEKALNDPQKVGVTLSEEIALGDWRLLFEGRDKLDHITPEQVSAAAGRYLRRDNRTVGEFLPDDAPQRAEMPPAPTVADVMKDFKGKAATLRSEAFDPSQANIDARTKIQTIGGLKVAMLPKKNRGEAVSVDLHLHWGDEHNLFGKSTIMAAASDMLMRGTSKYSRTELADAFAKLKISGSLYHFDTTGPNLDQALRLVSHVLKEASFPAAEFEQMRQQWIVAIESSRNEPQSLAHQAMSEYYNHYPKGDPRAVKTVDEQLAEIRALKLEDVVAFHRQYYGASHGELSIVGDFDPAAAGKTIADSFNGWNSQVAYARITNTNADKPALHQHINTPDKENGFYEARLNLDLNVNDPDYPALEVATYIFGGGSLKSRLMDRIRQKDGLSYGGGADIGAGEIDRAGGFGMGAIAAPQNLGKLEAAIRDELERALKDGFTAAELAGAKSGLLQQRLQNRAKDEVLASGWSRNLFLGRSYAWSLAFENKVKALTVEQVNAAFRKFIDPAKLSVVTAGDDAKAAAKPQ</sequence>
<comment type="caution">
    <text evidence="12">The sequence shown here is derived from an EMBL/GenBank/DDBJ whole genome shotgun (WGS) entry which is preliminary data.</text>
</comment>
<keyword evidence="3" id="KW-0645">Protease</keyword>
<evidence type="ECO:0000259" key="10">
    <source>
        <dbReference type="Pfam" id="PF00675"/>
    </source>
</evidence>
<evidence type="ECO:0000256" key="5">
    <source>
        <dbReference type="ARBA" id="ARBA00022801"/>
    </source>
</evidence>
<comment type="cofactor">
    <cofactor evidence="1">
        <name>Zn(2+)</name>
        <dbReference type="ChEBI" id="CHEBI:29105"/>
    </cofactor>
</comment>
<evidence type="ECO:0000256" key="2">
    <source>
        <dbReference type="ARBA" id="ARBA00007261"/>
    </source>
</evidence>
<feature type="domain" description="Peptidase M16 C-terminal" evidence="11">
    <location>
        <begin position="656"/>
        <end position="836"/>
    </location>
</feature>
<evidence type="ECO:0000256" key="1">
    <source>
        <dbReference type="ARBA" id="ARBA00001947"/>
    </source>
</evidence>
<dbReference type="SUPFAM" id="SSF63411">
    <property type="entry name" value="LuxS/MPP-like metallohydrolase"/>
    <property type="match status" value="4"/>
</dbReference>
<keyword evidence="6" id="KW-0862">Zinc</keyword>
<reference evidence="12 13" key="1">
    <citation type="submission" date="2020-07" db="EMBL/GenBank/DDBJ databases">
        <title>Novel species isolated from subtropical streams in China.</title>
        <authorList>
            <person name="Lu H."/>
        </authorList>
    </citation>
    <scope>NUCLEOTIDE SEQUENCE [LARGE SCALE GENOMIC DNA]</scope>
    <source>
        <strain evidence="12 13">FT3S</strain>
    </source>
</reference>
<comment type="similarity">
    <text evidence="2 8">Belongs to the peptidase M16 family.</text>
</comment>
<feature type="chain" id="PRO_5031280769" evidence="9">
    <location>
        <begin position="30"/>
        <end position="911"/>
    </location>
</feature>
<dbReference type="PROSITE" id="PS00143">
    <property type="entry name" value="INSULINASE"/>
    <property type="match status" value="1"/>
</dbReference>
<dbReference type="GO" id="GO:0006508">
    <property type="term" value="P:proteolysis"/>
    <property type="evidence" value="ECO:0007669"/>
    <property type="project" value="UniProtKB-KW"/>
</dbReference>
<evidence type="ECO:0000256" key="9">
    <source>
        <dbReference type="SAM" id="SignalP"/>
    </source>
</evidence>
<dbReference type="InterPro" id="IPR011249">
    <property type="entry name" value="Metalloenz_LuxS/M16"/>
</dbReference>
<dbReference type="PANTHER" id="PTHR43690:SF17">
    <property type="entry name" value="PROTEIN YHJJ"/>
    <property type="match status" value="1"/>
</dbReference>
<evidence type="ECO:0000256" key="6">
    <source>
        <dbReference type="ARBA" id="ARBA00022833"/>
    </source>
</evidence>
<dbReference type="GO" id="GO:0004222">
    <property type="term" value="F:metalloendopeptidase activity"/>
    <property type="evidence" value="ECO:0007669"/>
    <property type="project" value="InterPro"/>
</dbReference>
<dbReference type="InterPro" id="IPR050626">
    <property type="entry name" value="Peptidase_M16"/>
</dbReference>
<evidence type="ECO:0000259" key="11">
    <source>
        <dbReference type="Pfam" id="PF05193"/>
    </source>
</evidence>
<accession>A0A7W2I6B7</accession>
<keyword evidence="9" id="KW-0732">Signal</keyword>
<gene>
    <name evidence="12" type="ORF">H3H36_08085</name>
</gene>
<protein>
    <submittedName>
        <fullName evidence="12">Insulinase family protein</fullName>
    </submittedName>
</protein>
<evidence type="ECO:0000313" key="12">
    <source>
        <dbReference type="EMBL" id="MBA5605316.1"/>
    </source>
</evidence>
<keyword evidence="5" id="KW-0378">Hydrolase</keyword>
<feature type="signal peptide" evidence="9">
    <location>
        <begin position="1"/>
        <end position="29"/>
    </location>
</feature>
<dbReference type="Gene3D" id="3.30.830.10">
    <property type="entry name" value="Metalloenzyme, LuxS/M16 peptidase-like"/>
    <property type="match status" value="4"/>
</dbReference>
<feature type="domain" description="Peptidase M16 C-terminal" evidence="11">
    <location>
        <begin position="210"/>
        <end position="385"/>
    </location>
</feature>
<evidence type="ECO:0000256" key="4">
    <source>
        <dbReference type="ARBA" id="ARBA00022723"/>
    </source>
</evidence>
<evidence type="ECO:0000256" key="8">
    <source>
        <dbReference type="RuleBase" id="RU004447"/>
    </source>
</evidence>
<keyword evidence="7" id="KW-0482">Metalloprotease</keyword>
<dbReference type="Proteomes" id="UP000566711">
    <property type="component" value="Unassembled WGS sequence"/>
</dbReference>
<evidence type="ECO:0000256" key="7">
    <source>
        <dbReference type="ARBA" id="ARBA00023049"/>
    </source>
</evidence>